<dbReference type="Gene3D" id="2.10.109.10">
    <property type="entry name" value="Umud Fragment, subunit A"/>
    <property type="match status" value="1"/>
</dbReference>
<evidence type="ECO:0000256" key="6">
    <source>
        <dbReference type="RuleBase" id="RU362042"/>
    </source>
</evidence>
<dbReference type="InterPro" id="IPR019533">
    <property type="entry name" value="Peptidase_S26"/>
</dbReference>
<dbReference type="EMBL" id="VMBG01000001">
    <property type="protein sequence ID" value="TSJ78272.1"/>
    <property type="molecule type" value="Genomic_DNA"/>
</dbReference>
<comment type="caution">
    <text evidence="8">The sequence shown here is derived from an EMBL/GenBank/DDBJ whole genome shotgun (WGS) entry which is preliminary data.</text>
</comment>
<dbReference type="CDD" id="cd06530">
    <property type="entry name" value="S26_SPase_I"/>
    <property type="match status" value="1"/>
</dbReference>
<evidence type="ECO:0000313" key="9">
    <source>
        <dbReference type="Proteomes" id="UP000315648"/>
    </source>
</evidence>
<proteinExistence type="inferred from homology"/>
<keyword evidence="5 6" id="KW-0378">Hydrolase</keyword>
<protein>
    <recommendedName>
        <fullName evidence="4 6">Signal peptidase I</fullName>
        <ecNumber evidence="3 6">3.4.21.89</ecNumber>
    </recommendedName>
</protein>
<dbReference type="PANTHER" id="PTHR43390:SF1">
    <property type="entry name" value="CHLOROPLAST PROCESSING PEPTIDASE"/>
    <property type="match status" value="1"/>
</dbReference>
<dbReference type="NCBIfam" id="TIGR02227">
    <property type="entry name" value="sigpep_I_bact"/>
    <property type="match status" value="1"/>
</dbReference>
<evidence type="ECO:0000256" key="2">
    <source>
        <dbReference type="ARBA" id="ARBA00009370"/>
    </source>
</evidence>
<dbReference type="InterPro" id="IPR036286">
    <property type="entry name" value="LexA/Signal_pep-like_sf"/>
</dbReference>
<dbReference type="PRINTS" id="PR00727">
    <property type="entry name" value="LEADERPTASE"/>
</dbReference>
<dbReference type="GO" id="GO:0009003">
    <property type="term" value="F:signal peptidase activity"/>
    <property type="evidence" value="ECO:0007669"/>
    <property type="project" value="UniProtKB-EC"/>
</dbReference>
<comment type="catalytic activity">
    <reaction evidence="1 6">
        <text>Cleavage of hydrophobic, N-terminal signal or leader sequences from secreted and periplasmic proteins.</text>
        <dbReference type="EC" id="3.4.21.89"/>
    </reaction>
</comment>
<feature type="domain" description="Peptidase S26" evidence="7">
    <location>
        <begin position="279"/>
        <end position="424"/>
    </location>
</feature>
<evidence type="ECO:0000313" key="8">
    <source>
        <dbReference type="EMBL" id="TSJ78272.1"/>
    </source>
</evidence>
<comment type="similarity">
    <text evidence="2 6">Belongs to the peptidase S26 family.</text>
</comment>
<comment type="subcellular location">
    <subcellularLocation>
        <location evidence="6">Membrane</location>
        <topology evidence="6">Single-pass type II membrane protein</topology>
    </subcellularLocation>
</comment>
<dbReference type="GO" id="GO:0006465">
    <property type="term" value="P:signal peptide processing"/>
    <property type="evidence" value="ECO:0007669"/>
    <property type="project" value="InterPro"/>
</dbReference>
<dbReference type="SUPFAM" id="SSF51306">
    <property type="entry name" value="LexA/Signal peptidase"/>
    <property type="match status" value="1"/>
</dbReference>
<dbReference type="Pfam" id="PF10502">
    <property type="entry name" value="Peptidase_S26"/>
    <property type="match status" value="1"/>
</dbReference>
<keyword evidence="6" id="KW-0645">Protease</keyword>
<dbReference type="Proteomes" id="UP000315648">
    <property type="component" value="Unassembled WGS sequence"/>
</dbReference>
<dbReference type="AlphaFoldDB" id="A0A556QNV3"/>
<evidence type="ECO:0000259" key="7">
    <source>
        <dbReference type="Pfam" id="PF10502"/>
    </source>
</evidence>
<reference evidence="8 9" key="1">
    <citation type="submission" date="2019-07" db="EMBL/GenBank/DDBJ databases">
        <title>Description of 53C-WASEF.</title>
        <authorList>
            <person name="Pitt A."/>
            <person name="Hahn M.W."/>
        </authorList>
    </citation>
    <scope>NUCLEOTIDE SEQUENCE [LARGE SCALE GENOMIC DNA]</scope>
    <source>
        <strain evidence="8 9">53C-WASEF</strain>
    </source>
</reference>
<dbReference type="PANTHER" id="PTHR43390">
    <property type="entry name" value="SIGNAL PEPTIDASE I"/>
    <property type="match status" value="1"/>
</dbReference>
<gene>
    <name evidence="8" type="primary">lepB</name>
    <name evidence="8" type="ORF">FPL22_02915</name>
</gene>
<dbReference type="GO" id="GO:0004252">
    <property type="term" value="F:serine-type endopeptidase activity"/>
    <property type="evidence" value="ECO:0007669"/>
    <property type="project" value="InterPro"/>
</dbReference>
<dbReference type="GO" id="GO:0016020">
    <property type="term" value="C:membrane"/>
    <property type="evidence" value="ECO:0007669"/>
    <property type="project" value="UniProtKB-SubCell"/>
</dbReference>
<organism evidence="8 9">
    <name type="scientific">Rariglobus hedericola</name>
    <dbReference type="NCBI Taxonomy" id="2597822"/>
    <lineage>
        <taxon>Bacteria</taxon>
        <taxon>Pseudomonadati</taxon>
        <taxon>Verrucomicrobiota</taxon>
        <taxon>Opitutia</taxon>
        <taxon>Opitutales</taxon>
        <taxon>Opitutaceae</taxon>
        <taxon>Rariglobus</taxon>
    </lineage>
</organism>
<accession>A0A556QNV3</accession>
<evidence type="ECO:0000256" key="4">
    <source>
        <dbReference type="ARBA" id="ARBA00019232"/>
    </source>
</evidence>
<dbReference type="InterPro" id="IPR019757">
    <property type="entry name" value="Pept_S26A_signal_pept_1_Lys-AS"/>
</dbReference>
<evidence type="ECO:0000256" key="5">
    <source>
        <dbReference type="ARBA" id="ARBA00022801"/>
    </source>
</evidence>
<dbReference type="RefSeq" id="WP_144228613.1">
    <property type="nucleotide sequence ID" value="NZ_CBCRVV010000003.1"/>
</dbReference>
<evidence type="ECO:0000256" key="3">
    <source>
        <dbReference type="ARBA" id="ARBA00013208"/>
    </source>
</evidence>
<evidence type="ECO:0000256" key="1">
    <source>
        <dbReference type="ARBA" id="ARBA00000677"/>
    </source>
</evidence>
<dbReference type="PROSITE" id="PS00760">
    <property type="entry name" value="SPASE_I_2"/>
    <property type="match status" value="1"/>
</dbReference>
<dbReference type="OrthoDB" id="9802919at2"/>
<keyword evidence="9" id="KW-1185">Reference proteome</keyword>
<dbReference type="EC" id="3.4.21.89" evidence="3 6"/>
<sequence length="434" mass="48678">MFFGLFDSVEKKMRNNAANWLELSDKVYNYRRDVLTEAERNTLQQAAGTVRRQLNEKSDASKLKLAIEALENALRRTGGTHYPKSGLMENVEFFLVAAIVILGVRMYFVQPFKIPTNSMWPSYNGMTPEVFASKADEPSAAGRVVRLVAMGARPRTLDAPASGEVLIPIAGRQSRGIVKYREVPGRAWFVFPSRDREYSLLVGDRVVTTQVPLDFDFDWVIRDAFFPGNQSLSESLEAVVARGDFVDKDVTTASGTERMRFIRTGKTVRAGERVLSFDILTGDQLFVDRVSYHFIKPQPGDGFVFRTDNIDSPYMKDAAGRQLEQYYIKRLAGTPGDKLEIREPVLYRNGAPITGSTAFNRNATHEEKYPGYRSVGLLAPGQTFTVPPDSYVALGDNSANSQDSRYWGTVPAKDVVGRPLFIYYPFTKRWGVAP</sequence>
<name>A0A556QNV3_9BACT</name>
<dbReference type="InterPro" id="IPR000223">
    <property type="entry name" value="Pept_S26A_signal_pept_1"/>
</dbReference>